<comment type="subcellular location">
    <subcellularLocation>
        <location evidence="1">Cell membrane</location>
        <topology evidence="1">Multi-pass membrane protein</topology>
    </subcellularLocation>
</comment>
<keyword evidence="6 11" id="KW-1133">Transmembrane helix</keyword>
<keyword evidence="7" id="KW-0915">Sodium</keyword>
<evidence type="ECO:0000256" key="9">
    <source>
        <dbReference type="ARBA" id="ARBA00023136"/>
    </source>
</evidence>
<dbReference type="InterPro" id="IPR001734">
    <property type="entry name" value="Na/solute_symporter"/>
</dbReference>
<accession>A0A0F9EQ34</accession>
<feature type="transmembrane region" description="Helical" evidence="11">
    <location>
        <begin position="81"/>
        <end position="99"/>
    </location>
</feature>
<keyword evidence="10" id="KW-0739">Sodium transport</keyword>
<dbReference type="GO" id="GO:0006814">
    <property type="term" value="P:sodium ion transport"/>
    <property type="evidence" value="ECO:0007669"/>
    <property type="project" value="UniProtKB-KW"/>
</dbReference>
<feature type="transmembrane region" description="Helical" evidence="11">
    <location>
        <begin position="319"/>
        <end position="339"/>
    </location>
</feature>
<evidence type="ECO:0000256" key="1">
    <source>
        <dbReference type="ARBA" id="ARBA00004651"/>
    </source>
</evidence>
<evidence type="ECO:0000256" key="3">
    <source>
        <dbReference type="ARBA" id="ARBA00022448"/>
    </source>
</evidence>
<evidence type="ECO:0000313" key="12">
    <source>
        <dbReference type="EMBL" id="KKL76164.1"/>
    </source>
</evidence>
<evidence type="ECO:0000256" key="2">
    <source>
        <dbReference type="ARBA" id="ARBA00006434"/>
    </source>
</evidence>
<feature type="transmembrane region" description="Helical" evidence="11">
    <location>
        <begin position="120"/>
        <end position="145"/>
    </location>
</feature>
<proteinExistence type="inferred from homology"/>
<evidence type="ECO:0000256" key="8">
    <source>
        <dbReference type="ARBA" id="ARBA00023065"/>
    </source>
</evidence>
<feature type="transmembrane region" description="Helical" evidence="11">
    <location>
        <begin position="272"/>
        <end position="299"/>
    </location>
</feature>
<feature type="transmembrane region" description="Helical" evidence="11">
    <location>
        <begin position="435"/>
        <end position="457"/>
    </location>
</feature>
<sequence>MTLIDWTVLIIYLIGIIGLGVWLAKRQHSTDDYFLGGRKMGPTVIATSLAANQVSAISLISAPAFVALKTGGGIKWLQFEFAVPIAMIAIMFLLVPVFRQLSGASVYEYAERRFGAGTRLTLSALFMFSRGLSTSVILYTSALVLSVVLGLPIYITMVIMAVVAIAYTTIGGIMADVYSDIIQLIILYGGVLVALIVSINMLGGDLSSLSIDPERLNSIDFSHHGFGDGQTFAFWPMIIGCLFLYMGYYGCDQSQAQRLLATPDNRQAQNALMINGLIRFPIVLTYIIFGVVLAVFIQTQPDFAALLKGKNPDYLVPTFMIHYLPVGVVGLVMAGLFAASMSSLDSAYNSLSAVTVTDFVLKFKPRIAQNSLKMLRLSKLITLLWGIFTAGGAYFVAKSSSTVIELVNMIGSAFSGPILATFLGGILFRSITGSGVVTGIIAGTALNFFLGQCVPSISWL</sequence>
<dbReference type="PANTHER" id="PTHR42985">
    <property type="entry name" value="SODIUM-COUPLED MONOCARBOXYLATE TRANSPORTER"/>
    <property type="match status" value="1"/>
</dbReference>
<keyword evidence="9 11" id="KW-0472">Membrane</keyword>
<feature type="transmembrane region" description="Helical" evidence="11">
    <location>
        <begin position="44"/>
        <end position="66"/>
    </location>
</feature>
<reference evidence="12" key="1">
    <citation type="journal article" date="2015" name="Nature">
        <title>Complex archaea that bridge the gap between prokaryotes and eukaryotes.</title>
        <authorList>
            <person name="Spang A."/>
            <person name="Saw J.H."/>
            <person name="Jorgensen S.L."/>
            <person name="Zaremba-Niedzwiedzka K."/>
            <person name="Martijn J."/>
            <person name="Lind A.E."/>
            <person name="van Eijk R."/>
            <person name="Schleper C."/>
            <person name="Guy L."/>
            <person name="Ettema T.J."/>
        </authorList>
    </citation>
    <scope>NUCLEOTIDE SEQUENCE</scope>
</reference>
<dbReference type="NCBIfam" id="TIGR00813">
    <property type="entry name" value="sss"/>
    <property type="match status" value="1"/>
</dbReference>
<feature type="transmembrane region" description="Helical" evidence="11">
    <location>
        <begin position="151"/>
        <end position="173"/>
    </location>
</feature>
<dbReference type="AlphaFoldDB" id="A0A0F9EQ34"/>
<feature type="transmembrane region" description="Helical" evidence="11">
    <location>
        <begin position="185"/>
        <end position="203"/>
    </location>
</feature>
<feature type="transmembrane region" description="Helical" evidence="11">
    <location>
        <begin position="380"/>
        <end position="397"/>
    </location>
</feature>
<keyword evidence="4" id="KW-1003">Cell membrane</keyword>
<dbReference type="EMBL" id="LAZR01024137">
    <property type="protein sequence ID" value="KKL76164.1"/>
    <property type="molecule type" value="Genomic_DNA"/>
</dbReference>
<dbReference type="Pfam" id="PF00474">
    <property type="entry name" value="SSF"/>
    <property type="match status" value="1"/>
</dbReference>
<feature type="transmembrane region" description="Helical" evidence="11">
    <location>
        <begin position="409"/>
        <end position="428"/>
    </location>
</feature>
<keyword evidence="8" id="KW-0406">Ion transport</keyword>
<comment type="similarity">
    <text evidence="2">Belongs to the sodium:solute symporter (SSF) (TC 2.A.21) family.</text>
</comment>
<keyword evidence="5 11" id="KW-0812">Transmembrane</keyword>
<dbReference type="Gene3D" id="1.20.1730.10">
    <property type="entry name" value="Sodium/glucose cotransporter"/>
    <property type="match status" value="1"/>
</dbReference>
<dbReference type="InterPro" id="IPR051163">
    <property type="entry name" value="Sodium:Solute_Symporter_SSF"/>
</dbReference>
<dbReference type="PROSITE" id="PS50283">
    <property type="entry name" value="NA_SOLUT_SYMP_3"/>
    <property type="match status" value="1"/>
</dbReference>
<feature type="non-terminal residue" evidence="12">
    <location>
        <position position="460"/>
    </location>
</feature>
<dbReference type="GO" id="GO:0015293">
    <property type="term" value="F:symporter activity"/>
    <property type="evidence" value="ECO:0007669"/>
    <property type="project" value="TreeGrafter"/>
</dbReference>
<evidence type="ECO:0000256" key="5">
    <source>
        <dbReference type="ARBA" id="ARBA00022692"/>
    </source>
</evidence>
<evidence type="ECO:0000256" key="4">
    <source>
        <dbReference type="ARBA" id="ARBA00022475"/>
    </source>
</evidence>
<evidence type="ECO:0000256" key="7">
    <source>
        <dbReference type="ARBA" id="ARBA00023053"/>
    </source>
</evidence>
<feature type="transmembrane region" description="Helical" evidence="11">
    <location>
        <begin position="6"/>
        <end position="24"/>
    </location>
</feature>
<dbReference type="InterPro" id="IPR038377">
    <property type="entry name" value="Na/Glc_symporter_sf"/>
</dbReference>
<evidence type="ECO:0000256" key="10">
    <source>
        <dbReference type="ARBA" id="ARBA00023201"/>
    </source>
</evidence>
<keyword evidence="3" id="KW-0813">Transport</keyword>
<name>A0A0F9EQ34_9ZZZZ</name>
<dbReference type="GO" id="GO:0005886">
    <property type="term" value="C:plasma membrane"/>
    <property type="evidence" value="ECO:0007669"/>
    <property type="project" value="UniProtKB-SubCell"/>
</dbReference>
<organism evidence="12">
    <name type="scientific">marine sediment metagenome</name>
    <dbReference type="NCBI Taxonomy" id="412755"/>
    <lineage>
        <taxon>unclassified sequences</taxon>
        <taxon>metagenomes</taxon>
        <taxon>ecological metagenomes</taxon>
    </lineage>
</organism>
<evidence type="ECO:0000256" key="6">
    <source>
        <dbReference type="ARBA" id="ARBA00022989"/>
    </source>
</evidence>
<evidence type="ECO:0008006" key="13">
    <source>
        <dbReference type="Google" id="ProtNLM"/>
    </source>
</evidence>
<protein>
    <recommendedName>
        <fullName evidence="13">Sodium:solute symporter</fullName>
    </recommendedName>
</protein>
<evidence type="ECO:0000256" key="11">
    <source>
        <dbReference type="SAM" id="Phobius"/>
    </source>
</evidence>
<gene>
    <name evidence="12" type="ORF">LCGC14_2047640</name>
</gene>
<dbReference type="PANTHER" id="PTHR42985:SF40">
    <property type="entry name" value="LD47995P-RELATED"/>
    <property type="match status" value="1"/>
</dbReference>
<feature type="transmembrane region" description="Helical" evidence="11">
    <location>
        <begin position="232"/>
        <end position="251"/>
    </location>
</feature>
<comment type="caution">
    <text evidence="12">The sequence shown here is derived from an EMBL/GenBank/DDBJ whole genome shotgun (WGS) entry which is preliminary data.</text>
</comment>